<reference evidence="2" key="2">
    <citation type="submission" date="2013-04" db="UniProtKB">
        <authorList>
            <consortium name="EnsemblPlants"/>
        </authorList>
    </citation>
    <scope>IDENTIFICATION</scope>
</reference>
<name>J3MCT1_ORYBR</name>
<keyword evidence="3" id="KW-1185">Reference proteome</keyword>
<feature type="transmembrane region" description="Helical" evidence="1">
    <location>
        <begin position="16"/>
        <end position="37"/>
    </location>
</feature>
<dbReference type="HOGENOM" id="CLU_2835254_0_0_1"/>
<evidence type="ECO:0000256" key="1">
    <source>
        <dbReference type="SAM" id="Phobius"/>
    </source>
</evidence>
<reference evidence="2" key="1">
    <citation type="journal article" date="2013" name="Nat. Commun.">
        <title>Whole-genome sequencing of Oryza brachyantha reveals mechanisms underlying Oryza genome evolution.</title>
        <authorList>
            <person name="Chen J."/>
            <person name="Huang Q."/>
            <person name="Gao D."/>
            <person name="Wang J."/>
            <person name="Lang Y."/>
            <person name="Liu T."/>
            <person name="Li B."/>
            <person name="Bai Z."/>
            <person name="Luis Goicoechea J."/>
            <person name="Liang C."/>
            <person name="Chen C."/>
            <person name="Zhang W."/>
            <person name="Sun S."/>
            <person name="Liao Y."/>
            <person name="Zhang X."/>
            <person name="Yang L."/>
            <person name="Song C."/>
            <person name="Wang M."/>
            <person name="Shi J."/>
            <person name="Liu G."/>
            <person name="Liu J."/>
            <person name="Zhou H."/>
            <person name="Zhou W."/>
            <person name="Yu Q."/>
            <person name="An N."/>
            <person name="Chen Y."/>
            <person name="Cai Q."/>
            <person name="Wang B."/>
            <person name="Liu B."/>
            <person name="Min J."/>
            <person name="Huang Y."/>
            <person name="Wu H."/>
            <person name="Li Z."/>
            <person name="Zhang Y."/>
            <person name="Yin Y."/>
            <person name="Song W."/>
            <person name="Jiang J."/>
            <person name="Jackson S.A."/>
            <person name="Wing R.A."/>
            <person name="Wang J."/>
            <person name="Chen M."/>
        </authorList>
    </citation>
    <scope>NUCLEOTIDE SEQUENCE [LARGE SCALE GENOMIC DNA]</scope>
    <source>
        <strain evidence="2">cv. IRGC 101232</strain>
    </source>
</reference>
<keyword evidence="1" id="KW-0472">Membrane</keyword>
<sequence>MLKINSTVIKNGASNYVYYGGFILLCSQSITPLVYLLEFREVKTGKKSLYFLLQMLPLRQAYDIKT</sequence>
<accession>J3MCT1</accession>
<evidence type="ECO:0000313" key="2">
    <source>
        <dbReference type="EnsemblPlants" id="OB06G18250.1"/>
    </source>
</evidence>
<dbReference type="Gramene" id="OB06G18250.1">
    <property type="protein sequence ID" value="OB06G18250.1"/>
    <property type="gene ID" value="OB06G18250"/>
</dbReference>
<organism evidence="2">
    <name type="scientific">Oryza brachyantha</name>
    <name type="common">malo sina</name>
    <dbReference type="NCBI Taxonomy" id="4533"/>
    <lineage>
        <taxon>Eukaryota</taxon>
        <taxon>Viridiplantae</taxon>
        <taxon>Streptophyta</taxon>
        <taxon>Embryophyta</taxon>
        <taxon>Tracheophyta</taxon>
        <taxon>Spermatophyta</taxon>
        <taxon>Magnoliopsida</taxon>
        <taxon>Liliopsida</taxon>
        <taxon>Poales</taxon>
        <taxon>Poaceae</taxon>
        <taxon>BOP clade</taxon>
        <taxon>Oryzoideae</taxon>
        <taxon>Oryzeae</taxon>
        <taxon>Oryzinae</taxon>
        <taxon>Oryza</taxon>
    </lineage>
</organism>
<dbReference type="Proteomes" id="UP000006038">
    <property type="component" value="Chromosome 6"/>
</dbReference>
<protein>
    <submittedName>
        <fullName evidence="2">Uncharacterized protein</fullName>
    </submittedName>
</protein>
<keyword evidence="1" id="KW-1133">Transmembrane helix</keyword>
<keyword evidence="1" id="KW-0812">Transmembrane</keyword>
<dbReference type="EnsemblPlants" id="OB06G18250.1">
    <property type="protein sequence ID" value="OB06G18250.1"/>
    <property type="gene ID" value="OB06G18250"/>
</dbReference>
<evidence type="ECO:0000313" key="3">
    <source>
        <dbReference type="Proteomes" id="UP000006038"/>
    </source>
</evidence>
<proteinExistence type="predicted"/>
<dbReference type="AlphaFoldDB" id="J3MCT1"/>